<reference evidence="4" key="1">
    <citation type="submission" date="2013-12" db="EMBL/GenBank/DDBJ databases">
        <title>The complete genome sequence of Methanobacterium sp. BRM9.</title>
        <authorList>
            <consortium name="Pastoral Greenhouse Gas Research Consortium"/>
            <person name="Kelly W.J."/>
            <person name="Leahy S.C."/>
            <person name="Perry R."/>
            <person name="Li D."/>
            <person name="Altermann E."/>
            <person name="Lambie S.C."/>
            <person name="Attwood G.T."/>
        </authorList>
    </citation>
    <scope>NUCLEOTIDE SEQUENCE [LARGE SCALE GENOMIC DNA]</scope>
    <source>
        <strain evidence="4">BRM9</strain>
    </source>
</reference>
<keyword evidence="7" id="KW-1185">Reference proteome</keyword>
<dbReference type="Gene3D" id="3.40.630.30">
    <property type="match status" value="1"/>
</dbReference>
<evidence type="ECO:0000313" key="7">
    <source>
        <dbReference type="Proteomes" id="UP000062768"/>
    </source>
</evidence>
<dbReference type="AlphaFoldDB" id="A0A089ZHW1"/>
<sequence>MMEIKYKKNKDFTEKELQDLFLSVNWDSGNYPDKLKKAIRNSHGVYSAWAYDEDHGQEILVGLINSLSDGVMTVYFHYLLVRPEYQGEGIGKKLVELMLEEYQDMARIAVMAYDREVDFYEKCGFKLGEGKSPMFVTYLKT</sequence>
<dbReference type="KEGG" id="mfc:BRM9_2178"/>
<dbReference type="Proteomes" id="UP000029661">
    <property type="component" value="Chromosome"/>
</dbReference>
<dbReference type="GeneID" id="26740445"/>
<dbReference type="PROSITE" id="PS51186">
    <property type="entry name" value="GNAT"/>
    <property type="match status" value="1"/>
</dbReference>
<feature type="domain" description="N-acetyltransferase" evidence="3">
    <location>
        <begin position="7"/>
        <end position="141"/>
    </location>
</feature>
<dbReference type="InterPro" id="IPR016181">
    <property type="entry name" value="Acyl_CoA_acyltransferase"/>
</dbReference>
<reference evidence="5" key="2">
    <citation type="submission" date="2014-09" db="EMBL/GenBank/DDBJ databases">
        <authorList>
            <person name="Bishop-Lilly K.A."/>
            <person name="Broomall S.M."/>
            <person name="Chain P.S."/>
            <person name="Chertkov O."/>
            <person name="Coyne S.R."/>
            <person name="Daligault H.E."/>
            <person name="Davenport K.W."/>
            <person name="Erkkila T."/>
            <person name="Frey K.G."/>
            <person name="Gibbons H.S."/>
            <person name="Gu W."/>
            <person name="Jaissle J."/>
            <person name="Johnson S.L."/>
            <person name="Koroleva G.I."/>
            <person name="Ladner J.T."/>
            <person name="Lo C.-C."/>
            <person name="Minogue T.D."/>
            <person name="Munk C."/>
            <person name="Palacios G.F."/>
            <person name="Redden C.L."/>
            <person name="Rosenzweig C.N."/>
            <person name="Scholz M.B."/>
            <person name="Teshima H."/>
            <person name="Xu Y."/>
        </authorList>
    </citation>
    <scope>NUCLEOTIDE SEQUENCE</scope>
    <source>
        <strain evidence="5">Mb9</strain>
    </source>
</reference>
<dbReference type="EMBL" id="CP006933">
    <property type="protein sequence ID" value="AIS32980.1"/>
    <property type="molecule type" value="Genomic_DNA"/>
</dbReference>
<evidence type="ECO:0000256" key="2">
    <source>
        <dbReference type="ARBA" id="ARBA00023315"/>
    </source>
</evidence>
<dbReference type="Proteomes" id="UP000062768">
    <property type="component" value="Chromosome I"/>
</dbReference>
<dbReference type="GO" id="GO:0008080">
    <property type="term" value="F:N-acetyltransferase activity"/>
    <property type="evidence" value="ECO:0007669"/>
    <property type="project" value="InterPro"/>
</dbReference>
<organism evidence="4 6">
    <name type="scientific">Methanobacterium formicicum</name>
    <dbReference type="NCBI Taxonomy" id="2162"/>
    <lineage>
        <taxon>Archaea</taxon>
        <taxon>Methanobacteriati</taxon>
        <taxon>Methanobacteriota</taxon>
        <taxon>Methanomada group</taxon>
        <taxon>Methanobacteria</taxon>
        <taxon>Methanobacteriales</taxon>
        <taxon>Methanobacteriaceae</taxon>
        <taxon>Methanobacterium</taxon>
    </lineage>
</organism>
<protein>
    <submittedName>
        <fullName evidence="4 5">Acetyltransferase</fullName>
    </submittedName>
</protein>
<accession>A0A089ZHW1</accession>
<evidence type="ECO:0000259" key="3">
    <source>
        <dbReference type="PROSITE" id="PS51186"/>
    </source>
</evidence>
<dbReference type="EMBL" id="LN734822">
    <property type="protein sequence ID" value="CEL25826.1"/>
    <property type="molecule type" value="Genomic_DNA"/>
</dbReference>
<dbReference type="PANTHER" id="PTHR43626">
    <property type="entry name" value="ACYL-COA N-ACYLTRANSFERASE"/>
    <property type="match status" value="1"/>
</dbReference>
<dbReference type="RefSeq" id="WP_023992954.1">
    <property type="nucleotide sequence ID" value="NZ_CALCVY010000278.1"/>
</dbReference>
<evidence type="ECO:0000313" key="4">
    <source>
        <dbReference type="EMBL" id="AIS32980.1"/>
    </source>
</evidence>
<dbReference type="Pfam" id="PF00583">
    <property type="entry name" value="Acetyltransf_1"/>
    <property type="match status" value="1"/>
</dbReference>
<dbReference type="STRING" id="2162.BRM9_2178"/>
<evidence type="ECO:0000256" key="1">
    <source>
        <dbReference type="ARBA" id="ARBA00022679"/>
    </source>
</evidence>
<name>A0A089ZHW1_METFO</name>
<evidence type="ECO:0000313" key="6">
    <source>
        <dbReference type="Proteomes" id="UP000029661"/>
    </source>
</evidence>
<evidence type="ECO:0000313" key="5">
    <source>
        <dbReference type="EMBL" id="CEL25826.1"/>
    </source>
</evidence>
<dbReference type="InterPro" id="IPR045039">
    <property type="entry name" value="NSI-like"/>
</dbReference>
<dbReference type="PATRIC" id="fig|2162.10.peg.2283"/>
<dbReference type="SUPFAM" id="SSF55729">
    <property type="entry name" value="Acyl-CoA N-acyltransferases (Nat)"/>
    <property type="match status" value="1"/>
</dbReference>
<gene>
    <name evidence="4" type="ORF">BRM9_2178</name>
    <name evidence="5" type="ORF">MB9_2212</name>
</gene>
<dbReference type="InterPro" id="IPR000182">
    <property type="entry name" value="GNAT_dom"/>
</dbReference>
<dbReference type="GO" id="GO:0005737">
    <property type="term" value="C:cytoplasm"/>
    <property type="evidence" value="ECO:0007669"/>
    <property type="project" value="TreeGrafter"/>
</dbReference>
<keyword evidence="1 4" id="KW-0808">Transferase</keyword>
<dbReference type="CDD" id="cd04301">
    <property type="entry name" value="NAT_SF"/>
    <property type="match status" value="1"/>
</dbReference>
<keyword evidence="2" id="KW-0012">Acyltransferase</keyword>
<dbReference type="PANTHER" id="PTHR43626:SF4">
    <property type="entry name" value="GCN5-RELATED N-ACETYLTRANSFERASE 2, CHLOROPLASTIC"/>
    <property type="match status" value="1"/>
</dbReference>
<proteinExistence type="predicted"/>